<dbReference type="AlphaFoldDB" id="A0A507CGI3"/>
<dbReference type="GeneID" id="42002262"/>
<name>A0A507CGI3_9FUNG</name>
<feature type="domain" description="Domain of unknown function at the cortex 1" evidence="1">
    <location>
        <begin position="11"/>
        <end position="320"/>
    </location>
</feature>
<dbReference type="PANTHER" id="PTHR34826:SF2">
    <property type="entry name" value="UPF0590 PROTEIN C409.17C"/>
    <property type="match status" value="1"/>
</dbReference>
<reference evidence="2 3" key="1">
    <citation type="journal article" date="2019" name="Sci. Rep.">
        <title>Comparative genomics of chytrid fungi reveal insights into the obligate biotrophic and pathogenic lifestyle of Synchytrium endobioticum.</title>
        <authorList>
            <person name="van de Vossenberg B.T.L.H."/>
            <person name="Warris S."/>
            <person name="Nguyen H.D.T."/>
            <person name="van Gent-Pelzer M.P.E."/>
            <person name="Joly D.L."/>
            <person name="van de Geest H.C."/>
            <person name="Bonants P.J.M."/>
            <person name="Smith D.S."/>
            <person name="Levesque C.A."/>
            <person name="van der Lee T.A.J."/>
        </authorList>
    </citation>
    <scope>NUCLEOTIDE SEQUENCE [LARGE SCALE GENOMIC DNA]</scope>
    <source>
        <strain evidence="2 3">JEL517</strain>
    </source>
</reference>
<evidence type="ECO:0000313" key="3">
    <source>
        <dbReference type="Proteomes" id="UP000319731"/>
    </source>
</evidence>
<proteinExistence type="predicted"/>
<dbReference type="InterPro" id="IPR013897">
    <property type="entry name" value="Duc1"/>
</dbReference>
<sequence length="332" mass="37015">MTSKCIEDYHLQVSCGPSHGKLSVASVNDESNPIYIESEHFVGYILIRVLNFEGKPATGTAPIHNPSSSYFHNKQRRYSIVLQGRFKEAWNGDDVIFCSELDHPLHIMPTGASLCVKLAKWMDPAIEADIYAAKPYMNSPLLCAMNSMSIYKIHDGVATISANITTAKSPTKPSRFTLSSRTNSVQSIAETHINSPTSSEIILSSEKFDAGNFVFGQCAIPEDCSALFSKLDVTPPSLPTYEKRKRHFLHANKRSEVTFTPDEIYAMDFYDAYIDFSTANIRLPGLCLPVWKYWEGQRVSFSAKSRDGSAVFFAVAFELVLRCSPPPETDKK</sequence>
<keyword evidence="3" id="KW-1185">Reference proteome</keyword>
<dbReference type="RefSeq" id="XP_031027216.1">
    <property type="nucleotide sequence ID" value="XM_031166965.1"/>
</dbReference>
<evidence type="ECO:0000259" key="1">
    <source>
        <dbReference type="Pfam" id="PF08588"/>
    </source>
</evidence>
<dbReference type="EMBL" id="QEAO01000003">
    <property type="protein sequence ID" value="TPX37146.1"/>
    <property type="molecule type" value="Genomic_DNA"/>
</dbReference>
<dbReference type="Proteomes" id="UP000319731">
    <property type="component" value="Unassembled WGS sequence"/>
</dbReference>
<dbReference type="OrthoDB" id="2119945at2759"/>
<dbReference type="PANTHER" id="PTHR34826">
    <property type="entry name" value="UPF0590 PROTEIN C409.17C"/>
    <property type="match status" value="1"/>
</dbReference>
<gene>
    <name evidence="2" type="ORF">SmJEL517_g01037</name>
</gene>
<evidence type="ECO:0000313" key="2">
    <source>
        <dbReference type="EMBL" id="TPX37146.1"/>
    </source>
</evidence>
<organism evidence="2 3">
    <name type="scientific">Synchytrium microbalum</name>
    <dbReference type="NCBI Taxonomy" id="1806994"/>
    <lineage>
        <taxon>Eukaryota</taxon>
        <taxon>Fungi</taxon>
        <taxon>Fungi incertae sedis</taxon>
        <taxon>Chytridiomycota</taxon>
        <taxon>Chytridiomycota incertae sedis</taxon>
        <taxon>Chytridiomycetes</taxon>
        <taxon>Synchytriales</taxon>
        <taxon>Synchytriaceae</taxon>
        <taxon>Synchytrium</taxon>
    </lineage>
</organism>
<protein>
    <recommendedName>
        <fullName evidence="1">Domain of unknown function at the cortex 1 domain-containing protein</fullName>
    </recommendedName>
</protein>
<comment type="caution">
    <text evidence="2">The sequence shown here is derived from an EMBL/GenBank/DDBJ whole genome shotgun (WGS) entry which is preliminary data.</text>
</comment>
<dbReference type="STRING" id="1806994.A0A507CGI3"/>
<dbReference type="Pfam" id="PF08588">
    <property type="entry name" value="Duc1"/>
    <property type="match status" value="1"/>
</dbReference>
<accession>A0A507CGI3</accession>